<gene>
    <name evidence="1" type="ORF">ACOLOM_LOCUS14337</name>
</gene>
<organism evidence="1 2">
    <name type="scientific">Acaulospora colombiana</name>
    <dbReference type="NCBI Taxonomy" id="27376"/>
    <lineage>
        <taxon>Eukaryota</taxon>
        <taxon>Fungi</taxon>
        <taxon>Fungi incertae sedis</taxon>
        <taxon>Mucoromycota</taxon>
        <taxon>Glomeromycotina</taxon>
        <taxon>Glomeromycetes</taxon>
        <taxon>Diversisporales</taxon>
        <taxon>Acaulosporaceae</taxon>
        <taxon>Acaulospora</taxon>
    </lineage>
</organism>
<proteinExistence type="predicted"/>
<sequence>PVLTPQIKVEILEPLSRAVSDFAREYSMGGDSHVPKSAVLSALHIFSKLFREDEFTKFFLESDVFPVIGQLFELTFVKPQGSLYVDMKNVQECAQECWDQISKACDSHSQREAFIDHIVCQTKIALLDTNYSA</sequence>
<keyword evidence="2" id="KW-1185">Reference proteome</keyword>
<evidence type="ECO:0000313" key="2">
    <source>
        <dbReference type="Proteomes" id="UP000789525"/>
    </source>
</evidence>
<comment type="caution">
    <text evidence="1">The sequence shown here is derived from an EMBL/GenBank/DDBJ whole genome shotgun (WGS) entry which is preliminary data.</text>
</comment>
<reference evidence="1" key="1">
    <citation type="submission" date="2021-06" db="EMBL/GenBank/DDBJ databases">
        <authorList>
            <person name="Kallberg Y."/>
            <person name="Tangrot J."/>
            <person name="Rosling A."/>
        </authorList>
    </citation>
    <scope>NUCLEOTIDE SEQUENCE</scope>
    <source>
        <strain evidence="1">CL356</strain>
    </source>
</reference>
<dbReference type="Proteomes" id="UP000789525">
    <property type="component" value="Unassembled WGS sequence"/>
</dbReference>
<accession>A0ACA9R837</accession>
<evidence type="ECO:0000313" key="1">
    <source>
        <dbReference type="EMBL" id="CAG8781367.1"/>
    </source>
</evidence>
<feature type="non-terminal residue" evidence="1">
    <location>
        <position position="133"/>
    </location>
</feature>
<protein>
    <submittedName>
        <fullName evidence="1">9101_t:CDS:1</fullName>
    </submittedName>
</protein>
<feature type="non-terminal residue" evidence="1">
    <location>
        <position position="1"/>
    </location>
</feature>
<name>A0ACA9R837_9GLOM</name>
<dbReference type="EMBL" id="CAJVPT010072092">
    <property type="protein sequence ID" value="CAG8781367.1"/>
    <property type="molecule type" value="Genomic_DNA"/>
</dbReference>